<evidence type="ECO:0000259" key="2">
    <source>
        <dbReference type="Pfam" id="PF00561"/>
    </source>
</evidence>
<dbReference type="PANTHER" id="PTHR42886">
    <property type="entry name" value="RE40534P-RELATED"/>
    <property type="match status" value="1"/>
</dbReference>
<dbReference type="GO" id="GO:0052689">
    <property type="term" value="F:carboxylic ester hydrolase activity"/>
    <property type="evidence" value="ECO:0007669"/>
    <property type="project" value="TreeGrafter"/>
</dbReference>
<dbReference type="GO" id="GO:0005739">
    <property type="term" value="C:mitochondrion"/>
    <property type="evidence" value="ECO:0007669"/>
    <property type="project" value="TreeGrafter"/>
</dbReference>
<dbReference type="SUPFAM" id="SSF53474">
    <property type="entry name" value="alpha/beta-Hydrolases"/>
    <property type="match status" value="1"/>
</dbReference>
<proteinExistence type="evidence at transcript level"/>
<name>A0A1E1XN52_AMBSC</name>
<accession>A0A1E1XN52</accession>
<protein>
    <recommendedName>
        <fullName evidence="2">AB hydrolase-1 domain-containing protein</fullName>
    </recommendedName>
</protein>
<reference evidence="3" key="1">
    <citation type="submission" date="2016-09" db="EMBL/GenBank/DDBJ databases">
        <authorList>
            <person name="Capua I."/>
            <person name="De Benedictis P."/>
            <person name="Joannis T."/>
            <person name="Lombin L.H."/>
            <person name="Cattoli G."/>
        </authorList>
    </citation>
    <scope>NUCLEOTIDE SEQUENCE</scope>
</reference>
<dbReference type="PANTHER" id="PTHR42886:SF29">
    <property type="entry name" value="PUMMELIG, ISOFORM A"/>
    <property type="match status" value="1"/>
</dbReference>
<comment type="similarity">
    <text evidence="1">Belongs to the peptidase S33 family. ABHD4/ABHD5 subfamily.</text>
</comment>
<dbReference type="EMBL" id="GFAA01002955">
    <property type="protein sequence ID" value="JAU00480.1"/>
    <property type="molecule type" value="mRNA"/>
</dbReference>
<reference evidence="3" key="2">
    <citation type="journal article" date="2017" name="Front. Cell. Infect. Microbiol.">
        <title>Analysis of the Salivary Gland Transcriptome of Unfed and Partially Fed Amblyomma sculptum Ticks and Descriptive Proteome of the Saliva.</title>
        <authorList>
            <person name="Esteves E."/>
            <person name="Maruyama S.R."/>
            <person name="Kawahara R."/>
            <person name="Fujita A."/>
            <person name="Martins L.A."/>
            <person name="Righi A.A."/>
            <person name="Costa F.B."/>
            <person name="Palmisano G."/>
            <person name="Labruna M.B."/>
            <person name="Sa-Nunes A."/>
            <person name="Ribeiro J.M.C."/>
            <person name="Fogaca A.C."/>
        </authorList>
    </citation>
    <scope>NUCLEOTIDE SEQUENCE</scope>
</reference>
<dbReference type="Pfam" id="PF00561">
    <property type="entry name" value="Abhydrolase_1"/>
    <property type="match status" value="1"/>
</dbReference>
<dbReference type="InterPro" id="IPR000073">
    <property type="entry name" value="AB_hydrolase_1"/>
</dbReference>
<evidence type="ECO:0000256" key="1">
    <source>
        <dbReference type="ARBA" id="ARBA00038097"/>
    </source>
</evidence>
<feature type="domain" description="AB hydrolase-1" evidence="2">
    <location>
        <begin position="65"/>
        <end position="322"/>
    </location>
</feature>
<dbReference type="GO" id="GO:0006654">
    <property type="term" value="P:phosphatidic acid biosynthetic process"/>
    <property type="evidence" value="ECO:0007669"/>
    <property type="project" value="TreeGrafter"/>
</dbReference>
<dbReference type="GO" id="GO:0042171">
    <property type="term" value="F:lysophosphatidic acid acyltransferase activity"/>
    <property type="evidence" value="ECO:0007669"/>
    <property type="project" value="TreeGrafter"/>
</dbReference>
<organism evidence="3">
    <name type="scientific">Amblyomma sculptum</name>
    <name type="common">Tick</name>
    <dbReference type="NCBI Taxonomy" id="1581419"/>
    <lineage>
        <taxon>Eukaryota</taxon>
        <taxon>Metazoa</taxon>
        <taxon>Ecdysozoa</taxon>
        <taxon>Arthropoda</taxon>
        <taxon>Chelicerata</taxon>
        <taxon>Arachnida</taxon>
        <taxon>Acari</taxon>
        <taxon>Parasitiformes</taxon>
        <taxon>Ixodida</taxon>
        <taxon>Ixodoidea</taxon>
        <taxon>Ixodidae</taxon>
        <taxon>Amblyomminae</taxon>
        <taxon>Amblyomma</taxon>
    </lineage>
</organism>
<sequence length="356" mass="40306">MKLARWVPSSRERLQEAEEKVFSYLKRKYTGQYVEVGYFGDATSPCRMWTITMKPESEDSITQLPLVLVHGLGCGSALWVLNIEELSKNRVVHTVDLLGFGRSSRPSLGSDATHIEEQMVQSLEAWRSQMQLERFVLLGHSMGGFLSASYSLRYPHRVAHLVLNDPWGFPVYDPGRARGKRMGNWLAPLQLYCNHFNVLSGLRASGLLGPFIMQAALSGAHSRFGHVVTDPTAIPNYVYHCNVRRPTGEEAFRNMSIYFGWTKNPMVFRFLELDPAVPVTFFYGKTTFITRSPAEYIKKNRTNGYVDLQVFDDCGHNVHMDQPDKFNELVNKVCDLANSDTKLLSGLSDADRPAEE</sequence>
<dbReference type="InterPro" id="IPR029058">
    <property type="entry name" value="AB_hydrolase_fold"/>
</dbReference>
<dbReference type="GO" id="GO:0055088">
    <property type="term" value="P:lipid homeostasis"/>
    <property type="evidence" value="ECO:0007669"/>
    <property type="project" value="TreeGrafter"/>
</dbReference>
<evidence type="ECO:0000313" key="3">
    <source>
        <dbReference type="EMBL" id="JAU00480.1"/>
    </source>
</evidence>
<dbReference type="PRINTS" id="PR00111">
    <property type="entry name" value="ABHYDROLASE"/>
</dbReference>
<dbReference type="Gene3D" id="3.40.50.1820">
    <property type="entry name" value="alpha/beta hydrolase"/>
    <property type="match status" value="1"/>
</dbReference>
<dbReference type="GO" id="GO:0005811">
    <property type="term" value="C:lipid droplet"/>
    <property type="evidence" value="ECO:0007669"/>
    <property type="project" value="TreeGrafter"/>
</dbReference>
<dbReference type="AlphaFoldDB" id="A0A1E1XN52"/>